<evidence type="ECO:0000313" key="1">
    <source>
        <dbReference type="EMBL" id="CAA6808049.1"/>
    </source>
</evidence>
<dbReference type="AlphaFoldDB" id="A0A6S6SL32"/>
<gene>
    <name evidence="1" type="ORF">HELGO_WM15003</name>
</gene>
<proteinExistence type="predicted"/>
<reference evidence="1" key="1">
    <citation type="submission" date="2020-01" db="EMBL/GenBank/DDBJ databases">
        <authorList>
            <person name="Meier V. D."/>
            <person name="Meier V D."/>
        </authorList>
    </citation>
    <scope>NUCLEOTIDE SEQUENCE</scope>
    <source>
        <strain evidence="1">HLG_WM_MAG_03</strain>
    </source>
</reference>
<sequence length="232" mass="27809">MLKDTTKIDTKYDDSFINELKLPWLPWVGINFHISNPKVIILGESTYNWNPDDKKIMNRINNNNHLRVLHQNHAINPKSKSRYVRNIERAIFNIKTPLYENKLNLWNSVIYHNLVLRYMPTIKSRPTYKDYIIGWKKYLHLINLLTVDECLVYGLESKKYNALIAVLKENNIEFQYKKLLTKVGRSYPRIIEFRINNLKHKVLFIRHPSSHFSWEKWGEIINENLSLQNFLN</sequence>
<organism evidence="1">
    <name type="scientific">uncultured Sulfurovum sp</name>
    <dbReference type="NCBI Taxonomy" id="269237"/>
    <lineage>
        <taxon>Bacteria</taxon>
        <taxon>Pseudomonadati</taxon>
        <taxon>Campylobacterota</taxon>
        <taxon>Epsilonproteobacteria</taxon>
        <taxon>Campylobacterales</taxon>
        <taxon>Sulfurovaceae</taxon>
        <taxon>Sulfurovum</taxon>
        <taxon>environmental samples</taxon>
    </lineage>
</organism>
<protein>
    <submittedName>
        <fullName evidence="1">Uncharacterized protein</fullName>
    </submittedName>
</protein>
<name>A0A6S6SL32_9BACT</name>
<dbReference type="EMBL" id="CACVAR010000168">
    <property type="protein sequence ID" value="CAA6808049.1"/>
    <property type="molecule type" value="Genomic_DNA"/>
</dbReference>
<accession>A0A6S6SL32</accession>